<feature type="transmembrane region" description="Helical" evidence="9">
    <location>
        <begin position="183"/>
        <end position="204"/>
    </location>
</feature>
<reference evidence="12" key="1">
    <citation type="submission" date="2025-08" db="UniProtKB">
        <authorList>
            <consortium name="RefSeq"/>
        </authorList>
    </citation>
    <scope>IDENTIFICATION</scope>
</reference>
<feature type="domain" description="G-protein coupled receptors family 1 profile" evidence="10">
    <location>
        <begin position="79"/>
        <end position="350"/>
    </location>
</feature>
<accession>A0ABM1W0G8</accession>
<evidence type="ECO:0000256" key="3">
    <source>
        <dbReference type="ARBA" id="ARBA00022989"/>
    </source>
</evidence>
<feature type="compositionally biased region" description="Polar residues" evidence="8">
    <location>
        <begin position="455"/>
        <end position="468"/>
    </location>
</feature>
<evidence type="ECO:0000256" key="1">
    <source>
        <dbReference type="ARBA" id="ARBA00004141"/>
    </source>
</evidence>
<feature type="compositionally biased region" description="Polar residues" evidence="8">
    <location>
        <begin position="407"/>
        <end position="448"/>
    </location>
</feature>
<evidence type="ECO:0000313" key="11">
    <source>
        <dbReference type="Proteomes" id="UP000694888"/>
    </source>
</evidence>
<dbReference type="PANTHER" id="PTHR24243:SF230">
    <property type="entry name" value="G-PROTEIN COUPLED RECEPTORS FAMILY 1 PROFILE DOMAIN-CONTAINING PROTEIN"/>
    <property type="match status" value="1"/>
</dbReference>
<feature type="transmembrane region" description="Helical" evidence="9">
    <location>
        <begin position="330"/>
        <end position="352"/>
    </location>
</feature>
<feature type="transmembrane region" description="Helical" evidence="9">
    <location>
        <begin position="67"/>
        <end position="87"/>
    </location>
</feature>
<sequence length="583" mass="65670">MSERSISLQTMDVTDSWRRHISFTGHQENLSGQEDNVSSLEKNRHICDYLTAASSVQVKVTCVLDMYLPPFLFVFGFVCNVLVILVMRSKFFRKLSTSFYMAINAFTDGLSLLVALPVHYLFVNFPEIFDTLRHSHPICAFFNIFGWGTSDLGILLTVAMTTERAIAIRFPLKANRLCTTRRAKFVALGLVLFEFIKLSHFAFYSKVVGVEVTSRLCEVFRDDPAYVNFTDNIWPWLHVAILALSYSLVVVGNILIVINIRRSDMESTKGGLGRKNSRKDSTSGSRNRQLSVMLVVDSCFLVICTLPFAIIVILISKFNMLPAAEGGKNLAYTASFYMLYLNRCLNFFLYCVSGSRFRAALRGIFTLPSFSASNDNKSNSRERPVSASGRLSVDNNRNTRADRTNNQTVCPLSPSSDPAESQETSSFNTLSNNNIQTEDVSSDLSSDSIYGPEPLSQNSARQGSTFSVHEQEFDRSSRNVSEDNSTHRAFSNKGFVNDSPSFGRKEQEREPNNSDEGERHPTFSKIKINKRQPSVGESERGRTKRTPCKDILEKYQRDFNIHLLIWWSLAPVRGMLLADPVGE</sequence>
<keyword evidence="11" id="KW-1185">Reference proteome</keyword>
<dbReference type="InterPro" id="IPR000276">
    <property type="entry name" value="GPCR_Rhodpsn"/>
</dbReference>
<evidence type="ECO:0000256" key="7">
    <source>
        <dbReference type="ARBA" id="ARBA00023224"/>
    </source>
</evidence>
<evidence type="ECO:0000256" key="6">
    <source>
        <dbReference type="ARBA" id="ARBA00023170"/>
    </source>
</evidence>
<keyword evidence="4" id="KW-0297">G-protein coupled receptor</keyword>
<dbReference type="CDD" id="cd14978">
    <property type="entry name" value="7tmA_FMRFamide_R-like"/>
    <property type="match status" value="1"/>
</dbReference>
<dbReference type="PANTHER" id="PTHR24243">
    <property type="entry name" value="G-PROTEIN COUPLED RECEPTOR"/>
    <property type="match status" value="1"/>
</dbReference>
<keyword evidence="7" id="KW-0807">Transducer</keyword>
<dbReference type="InterPro" id="IPR017452">
    <property type="entry name" value="GPCR_Rhodpsn_7TM"/>
</dbReference>
<feature type="transmembrane region" description="Helical" evidence="9">
    <location>
        <begin position="294"/>
        <end position="318"/>
    </location>
</feature>
<dbReference type="Gene3D" id="1.20.1070.10">
    <property type="entry name" value="Rhodopsin 7-helix transmembrane proteins"/>
    <property type="match status" value="1"/>
</dbReference>
<dbReference type="Pfam" id="PF00001">
    <property type="entry name" value="7tm_1"/>
    <property type="match status" value="1"/>
</dbReference>
<dbReference type="RefSeq" id="XP_035828161.1">
    <property type="nucleotide sequence ID" value="XM_035972268.1"/>
</dbReference>
<gene>
    <name evidence="12" type="primary">LOC106013053</name>
</gene>
<feature type="compositionally biased region" description="Basic and acidic residues" evidence="8">
    <location>
        <begin position="503"/>
        <end position="521"/>
    </location>
</feature>
<feature type="region of interest" description="Disordered" evidence="8">
    <location>
        <begin position="373"/>
        <end position="545"/>
    </location>
</feature>
<comment type="subcellular location">
    <subcellularLocation>
        <location evidence="1">Membrane</location>
        <topology evidence="1">Multi-pass membrane protein</topology>
    </subcellularLocation>
</comment>
<protein>
    <submittedName>
        <fullName evidence="12">Cysteinyl leukotriene receptor 1-like</fullName>
    </submittedName>
</protein>
<feature type="transmembrane region" description="Helical" evidence="9">
    <location>
        <begin position="236"/>
        <end position="260"/>
    </location>
</feature>
<keyword evidence="5 9" id="KW-0472">Membrane</keyword>
<proteinExistence type="predicted"/>
<organism evidence="11 12">
    <name type="scientific">Aplysia californica</name>
    <name type="common">California sea hare</name>
    <dbReference type="NCBI Taxonomy" id="6500"/>
    <lineage>
        <taxon>Eukaryota</taxon>
        <taxon>Metazoa</taxon>
        <taxon>Spiralia</taxon>
        <taxon>Lophotrochozoa</taxon>
        <taxon>Mollusca</taxon>
        <taxon>Gastropoda</taxon>
        <taxon>Heterobranchia</taxon>
        <taxon>Euthyneura</taxon>
        <taxon>Tectipleura</taxon>
        <taxon>Aplysiida</taxon>
        <taxon>Aplysioidea</taxon>
        <taxon>Aplysiidae</taxon>
        <taxon>Aplysia</taxon>
    </lineage>
</organism>
<dbReference type="PRINTS" id="PR00237">
    <property type="entry name" value="GPCRRHODOPSN"/>
</dbReference>
<keyword evidence="2 9" id="KW-0812">Transmembrane</keyword>
<feature type="transmembrane region" description="Helical" evidence="9">
    <location>
        <begin position="140"/>
        <end position="162"/>
    </location>
</feature>
<evidence type="ECO:0000256" key="9">
    <source>
        <dbReference type="SAM" id="Phobius"/>
    </source>
</evidence>
<dbReference type="SUPFAM" id="SSF81321">
    <property type="entry name" value="Family A G protein-coupled receptor-like"/>
    <property type="match status" value="1"/>
</dbReference>
<name>A0ABM1W0G8_APLCA</name>
<keyword evidence="6" id="KW-0675">Receptor</keyword>
<keyword evidence="3 9" id="KW-1133">Transmembrane helix</keyword>
<dbReference type="Proteomes" id="UP000694888">
    <property type="component" value="Unplaced"/>
</dbReference>
<feature type="transmembrane region" description="Helical" evidence="9">
    <location>
        <begin position="99"/>
        <end position="120"/>
    </location>
</feature>
<feature type="compositionally biased region" description="Basic and acidic residues" evidence="8">
    <location>
        <begin position="469"/>
        <end position="486"/>
    </location>
</feature>
<dbReference type="PROSITE" id="PS50262">
    <property type="entry name" value="G_PROTEIN_RECEP_F1_2"/>
    <property type="match status" value="1"/>
</dbReference>
<evidence type="ECO:0000256" key="8">
    <source>
        <dbReference type="SAM" id="MobiDB-lite"/>
    </source>
</evidence>
<dbReference type="GeneID" id="106013053"/>
<evidence type="ECO:0000259" key="10">
    <source>
        <dbReference type="PROSITE" id="PS50262"/>
    </source>
</evidence>
<evidence type="ECO:0000256" key="4">
    <source>
        <dbReference type="ARBA" id="ARBA00023040"/>
    </source>
</evidence>
<evidence type="ECO:0000256" key="5">
    <source>
        <dbReference type="ARBA" id="ARBA00023136"/>
    </source>
</evidence>
<evidence type="ECO:0000256" key="2">
    <source>
        <dbReference type="ARBA" id="ARBA00022692"/>
    </source>
</evidence>
<evidence type="ECO:0000313" key="12">
    <source>
        <dbReference type="RefSeq" id="XP_035828161.1"/>
    </source>
</evidence>